<dbReference type="Pfam" id="PF05347">
    <property type="entry name" value="Complex1_LYR"/>
    <property type="match status" value="1"/>
</dbReference>
<dbReference type="CDD" id="cd20269">
    <property type="entry name" value="Complex1_LYR_LYRM9"/>
    <property type="match status" value="1"/>
</dbReference>
<evidence type="ECO:0000256" key="2">
    <source>
        <dbReference type="ARBA" id="ARBA00026234"/>
    </source>
</evidence>
<evidence type="ECO:0000313" key="5">
    <source>
        <dbReference type="Proteomes" id="UP001190700"/>
    </source>
</evidence>
<keyword evidence="5" id="KW-1185">Reference proteome</keyword>
<evidence type="ECO:0000259" key="3">
    <source>
        <dbReference type="Pfam" id="PF05347"/>
    </source>
</evidence>
<sequence>MSHGLELFRHIVRSARLLPQRDMREYYLRIAREKIVAHRDEEDPDRISMIIERSYADVQWILRKYKVAPEQASD</sequence>
<comment type="similarity">
    <text evidence="1">Belongs to the complex I LYR family. LYRM9 subfamily.</text>
</comment>
<evidence type="ECO:0000313" key="4">
    <source>
        <dbReference type="EMBL" id="KAK3277445.1"/>
    </source>
</evidence>
<gene>
    <name evidence="4" type="ORF">CYMTET_14550</name>
</gene>
<name>A0AAE0LA94_9CHLO</name>
<dbReference type="InterPro" id="IPR045291">
    <property type="entry name" value="Complex1_LYR_LYRM9"/>
</dbReference>
<dbReference type="Proteomes" id="UP001190700">
    <property type="component" value="Unassembled WGS sequence"/>
</dbReference>
<evidence type="ECO:0000256" key="1">
    <source>
        <dbReference type="ARBA" id="ARBA00025757"/>
    </source>
</evidence>
<dbReference type="InterPro" id="IPR052151">
    <property type="entry name" value="Complex_I_LYR"/>
</dbReference>
<reference evidence="4 5" key="1">
    <citation type="journal article" date="2015" name="Genome Biol. Evol.">
        <title>Comparative Genomics of a Bacterivorous Green Alga Reveals Evolutionary Causalities and Consequences of Phago-Mixotrophic Mode of Nutrition.</title>
        <authorList>
            <person name="Burns J.A."/>
            <person name="Paasch A."/>
            <person name="Narechania A."/>
            <person name="Kim E."/>
        </authorList>
    </citation>
    <scope>NUCLEOTIDE SEQUENCE [LARGE SCALE GENOMIC DNA]</scope>
    <source>
        <strain evidence="4 5">PLY_AMNH</strain>
    </source>
</reference>
<organism evidence="4 5">
    <name type="scientific">Cymbomonas tetramitiformis</name>
    <dbReference type="NCBI Taxonomy" id="36881"/>
    <lineage>
        <taxon>Eukaryota</taxon>
        <taxon>Viridiplantae</taxon>
        <taxon>Chlorophyta</taxon>
        <taxon>Pyramimonadophyceae</taxon>
        <taxon>Pyramimonadales</taxon>
        <taxon>Pyramimonadaceae</taxon>
        <taxon>Cymbomonas</taxon>
    </lineage>
</organism>
<feature type="domain" description="Complex 1 LYR protein" evidence="3">
    <location>
        <begin position="5"/>
        <end position="57"/>
    </location>
</feature>
<dbReference type="PANTHER" id="PTHR47061">
    <property type="entry name" value="LYR MOTIF-CONTAINING PROTEIN 9"/>
    <property type="match status" value="1"/>
</dbReference>
<dbReference type="AlphaFoldDB" id="A0AAE0LA94"/>
<dbReference type="InterPro" id="IPR008011">
    <property type="entry name" value="Complex1_LYR_dom"/>
</dbReference>
<dbReference type="EMBL" id="LGRX02006104">
    <property type="protein sequence ID" value="KAK3277445.1"/>
    <property type="molecule type" value="Genomic_DNA"/>
</dbReference>
<proteinExistence type="inferred from homology"/>
<comment type="caution">
    <text evidence="4">The sequence shown here is derived from an EMBL/GenBank/DDBJ whole genome shotgun (WGS) entry which is preliminary data.</text>
</comment>
<protein>
    <recommendedName>
        <fullName evidence="2">LYR motif-containing protein 9</fullName>
    </recommendedName>
</protein>
<dbReference type="PANTHER" id="PTHR47061:SF1">
    <property type="entry name" value="LYR MOTIF-CONTAINING PROTEIN 9"/>
    <property type="match status" value="1"/>
</dbReference>
<accession>A0AAE0LA94</accession>